<sequence length="225" mass="25491">PHLCTGSLGKRLQKKFNERYSADILVPCPLKATILALNLKNQANSLLLTVALNHFDITQVPTQKDKGKNTLTNPSPTILPMNFIIWNTRGENNNCFMRFCKALVSIHKPSMLVLLETKMTDHSKLIEDLGFNSHTQSAVEGFSGGIVIMWKEDNIKLDNISVMSQGIHAMVKVSTKPNSWLFSAIYASSDYRKCISLWENLLRNSRNYQGDWLIERLQRSTPGKR</sequence>
<dbReference type="OrthoDB" id="1305522at2759"/>
<dbReference type="PANTHER" id="PTHR35218:SF8">
    <property type="entry name" value="ENDONUCLEASE_EXONUCLEASE_PHOSPHATASE"/>
    <property type="match status" value="1"/>
</dbReference>
<gene>
    <name evidence="1" type="ORF">H5410_064684</name>
</gene>
<feature type="non-terminal residue" evidence="1">
    <location>
        <position position="1"/>
    </location>
</feature>
<accession>A0A9J5VYN2</accession>
<dbReference type="SUPFAM" id="SSF56219">
    <property type="entry name" value="DNase I-like"/>
    <property type="match status" value="1"/>
</dbReference>
<evidence type="ECO:0000313" key="2">
    <source>
        <dbReference type="Proteomes" id="UP000824120"/>
    </source>
</evidence>
<keyword evidence="2" id="KW-1185">Reference proteome</keyword>
<dbReference type="AlphaFoldDB" id="A0A9J5VYN2"/>
<proteinExistence type="predicted"/>
<dbReference type="Proteomes" id="UP000824120">
    <property type="component" value="Unassembled WGS sequence"/>
</dbReference>
<reference evidence="1" key="1">
    <citation type="submission" date="2020-09" db="EMBL/GenBank/DDBJ databases">
        <title>De no assembly of potato wild relative species, Solanum commersonii.</title>
        <authorList>
            <person name="Cho K."/>
        </authorList>
    </citation>
    <scope>NUCLEOTIDE SEQUENCE</scope>
    <source>
        <strain evidence="1">LZ3.2</strain>
        <tissue evidence="1">Leaf</tissue>
    </source>
</reference>
<organism evidence="1 2">
    <name type="scientific">Solanum commersonii</name>
    <name type="common">Commerson's wild potato</name>
    <name type="synonym">Commerson's nightshade</name>
    <dbReference type="NCBI Taxonomy" id="4109"/>
    <lineage>
        <taxon>Eukaryota</taxon>
        <taxon>Viridiplantae</taxon>
        <taxon>Streptophyta</taxon>
        <taxon>Embryophyta</taxon>
        <taxon>Tracheophyta</taxon>
        <taxon>Spermatophyta</taxon>
        <taxon>Magnoliopsida</taxon>
        <taxon>eudicotyledons</taxon>
        <taxon>Gunneridae</taxon>
        <taxon>Pentapetalae</taxon>
        <taxon>asterids</taxon>
        <taxon>lamiids</taxon>
        <taxon>Solanales</taxon>
        <taxon>Solanaceae</taxon>
        <taxon>Solanoideae</taxon>
        <taxon>Solaneae</taxon>
        <taxon>Solanum</taxon>
    </lineage>
</organism>
<dbReference type="Gene3D" id="3.60.10.10">
    <property type="entry name" value="Endonuclease/exonuclease/phosphatase"/>
    <property type="match status" value="1"/>
</dbReference>
<dbReference type="InterPro" id="IPR036691">
    <property type="entry name" value="Endo/exonu/phosph_ase_sf"/>
</dbReference>
<dbReference type="PANTHER" id="PTHR35218">
    <property type="entry name" value="RNASE H DOMAIN-CONTAINING PROTEIN"/>
    <property type="match status" value="1"/>
</dbReference>
<dbReference type="EMBL" id="JACXVP010000173">
    <property type="protein sequence ID" value="KAG5568296.1"/>
    <property type="molecule type" value="Genomic_DNA"/>
</dbReference>
<protein>
    <submittedName>
        <fullName evidence="1">Uncharacterized protein</fullName>
    </submittedName>
</protein>
<comment type="caution">
    <text evidence="1">The sequence shown here is derived from an EMBL/GenBank/DDBJ whole genome shotgun (WGS) entry which is preliminary data.</text>
</comment>
<name>A0A9J5VYN2_SOLCO</name>
<evidence type="ECO:0000313" key="1">
    <source>
        <dbReference type="EMBL" id="KAG5568296.1"/>
    </source>
</evidence>